<sequence length="97" mass="10934">MVMLVFPPKKTVTEFSNRKKGAGDTEEKEKGKATIAASPGQIQSIIRLFAENYGGRSAVRFDRRFWLEQRGEGVIRPFQDEPRVEAYECIARAGGRT</sequence>
<accession>A0A4C2A7X3</accession>
<gene>
    <name evidence="2" type="ORF">EVAR_98124_1</name>
</gene>
<keyword evidence="3" id="KW-1185">Reference proteome</keyword>
<reference evidence="2 3" key="1">
    <citation type="journal article" date="2019" name="Commun. Biol.">
        <title>The bagworm genome reveals a unique fibroin gene that provides high tensile strength.</title>
        <authorList>
            <person name="Kono N."/>
            <person name="Nakamura H."/>
            <person name="Ohtoshi R."/>
            <person name="Tomita M."/>
            <person name="Numata K."/>
            <person name="Arakawa K."/>
        </authorList>
    </citation>
    <scope>NUCLEOTIDE SEQUENCE [LARGE SCALE GENOMIC DNA]</scope>
</reference>
<comment type="caution">
    <text evidence="2">The sequence shown here is derived from an EMBL/GenBank/DDBJ whole genome shotgun (WGS) entry which is preliminary data.</text>
</comment>
<organism evidence="2 3">
    <name type="scientific">Eumeta variegata</name>
    <name type="common">Bagworm moth</name>
    <name type="synonym">Eumeta japonica</name>
    <dbReference type="NCBI Taxonomy" id="151549"/>
    <lineage>
        <taxon>Eukaryota</taxon>
        <taxon>Metazoa</taxon>
        <taxon>Ecdysozoa</taxon>
        <taxon>Arthropoda</taxon>
        <taxon>Hexapoda</taxon>
        <taxon>Insecta</taxon>
        <taxon>Pterygota</taxon>
        <taxon>Neoptera</taxon>
        <taxon>Endopterygota</taxon>
        <taxon>Lepidoptera</taxon>
        <taxon>Glossata</taxon>
        <taxon>Ditrysia</taxon>
        <taxon>Tineoidea</taxon>
        <taxon>Psychidae</taxon>
        <taxon>Oiketicinae</taxon>
        <taxon>Eumeta</taxon>
    </lineage>
</organism>
<evidence type="ECO:0000313" key="2">
    <source>
        <dbReference type="EMBL" id="GBP96198.1"/>
    </source>
</evidence>
<proteinExistence type="predicted"/>
<dbReference type="EMBL" id="BGZK01002751">
    <property type="protein sequence ID" value="GBP96198.1"/>
    <property type="molecule type" value="Genomic_DNA"/>
</dbReference>
<feature type="compositionally biased region" description="Basic and acidic residues" evidence="1">
    <location>
        <begin position="21"/>
        <end position="32"/>
    </location>
</feature>
<name>A0A4C2A7X3_EUMVA</name>
<dbReference type="Proteomes" id="UP000299102">
    <property type="component" value="Unassembled WGS sequence"/>
</dbReference>
<evidence type="ECO:0000256" key="1">
    <source>
        <dbReference type="SAM" id="MobiDB-lite"/>
    </source>
</evidence>
<protein>
    <submittedName>
        <fullName evidence="2">Uncharacterized protein</fullName>
    </submittedName>
</protein>
<evidence type="ECO:0000313" key="3">
    <source>
        <dbReference type="Proteomes" id="UP000299102"/>
    </source>
</evidence>
<dbReference type="AlphaFoldDB" id="A0A4C2A7X3"/>
<feature type="region of interest" description="Disordered" evidence="1">
    <location>
        <begin position="15"/>
        <end position="36"/>
    </location>
</feature>